<dbReference type="RefSeq" id="WP_111926386.1">
    <property type="nucleotide sequence ID" value="NZ_JACOHO010000125.1"/>
</dbReference>
<dbReference type="EMBL" id="UAWG01000010">
    <property type="protein sequence ID" value="SQB59932.1"/>
    <property type="molecule type" value="Genomic_DNA"/>
</dbReference>
<gene>
    <name evidence="1" type="ORF">NCTC10719_01475</name>
</gene>
<protein>
    <submittedName>
        <fullName evidence="1">Uncharacterized protein</fullName>
    </submittedName>
</protein>
<evidence type="ECO:0000313" key="2">
    <source>
        <dbReference type="Proteomes" id="UP000249986"/>
    </source>
</evidence>
<evidence type="ECO:0000313" key="1">
    <source>
        <dbReference type="EMBL" id="SQB59932.1"/>
    </source>
</evidence>
<proteinExistence type="predicted"/>
<organism evidence="1 2">
    <name type="scientific">Clostridium perfringens</name>
    <dbReference type="NCBI Taxonomy" id="1502"/>
    <lineage>
        <taxon>Bacteria</taxon>
        <taxon>Bacillati</taxon>
        <taxon>Bacillota</taxon>
        <taxon>Clostridia</taxon>
        <taxon>Eubacteriales</taxon>
        <taxon>Clostridiaceae</taxon>
        <taxon>Clostridium</taxon>
    </lineage>
</organism>
<name>A0A2X2XW41_CLOPF</name>
<dbReference type="InterPro" id="IPR046564">
    <property type="entry name" value="DUF6718"/>
</dbReference>
<dbReference type="Pfam" id="PF20476">
    <property type="entry name" value="DUF6718"/>
    <property type="match status" value="1"/>
</dbReference>
<accession>A0A2X2XW41</accession>
<dbReference type="Proteomes" id="UP000249986">
    <property type="component" value="Unassembled WGS sequence"/>
</dbReference>
<reference evidence="1 2" key="1">
    <citation type="submission" date="2018-06" db="EMBL/GenBank/DDBJ databases">
        <authorList>
            <consortium name="Pathogen Informatics"/>
            <person name="Doyle S."/>
        </authorList>
    </citation>
    <scope>NUCLEOTIDE SEQUENCE [LARGE SCALE GENOMIC DNA]</scope>
    <source>
        <strain evidence="1 2">NCTC10719</strain>
    </source>
</reference>
<sequence>MVYLVATNKEIEGCYALKINIGDKLASLSRYLTLETLDKGIEIFTLRSKEGYKEYSPYRIIENELEFINIVLNL</sequence>
<dbReference type="AlphaFoldDB" id="A0A2X2XW41"/>